<dbReference type="InterPro" id="IPR027417">
    <property type="entry name" value="P-loop_NTPase"/>
</dbReference>
<evidence type="ECO:0000256" key="4">
    <source>
        <dbReference type="ARBA" id="ARBA00022741"/>
    </source>
</evidence>
<feature type="transmembrane region" description="Helical" evidence="8">
    <location>
        <begin position="64"/>
        <end position="85"/>
    </location>
</feature>
<keyword evidence="5" id="KW-0067">ATP-binding</keyword>
<dbReference type="Pfam" id="PF06472">
    <property type="entry name" value="ABC_membrane_2"/>
    <property type="match status" value="1"/>
</dbReference>
<feature type="transmembrane region" description="Helical" evidence="8">
    <location>
        <begin position="890"/>
        <end position="911"/>
    </location>
</feature>
<evidence type="ECO:0000256" key="5">
    <source>
        <dbReference type="ARBA" id="ARBA00022840"/>
    </source>
</evidence>
<dbReference type="EMBL" id="CAJNOR010004447">
    <property type="protein sequence ID" value="CAF1502981.1"/>
    <property type="molecule type" value="Genomic_DNA"/>
</dbReference>
<dbReference type="SMART" id="SM00382">
    <property type="entry name" value="AAA"/>
    <property type="match status" value="2"/>
</dbReference>
<feature type="transmembrane region" description="Helical" evidence="8">
    <location>
        <begin position="125"/>
        <end position="145"/>
    </location>
</feature>
<evidence type="ECO:0000256" key="2">
    <source>
        <dbReference type="ARBA" id="ARBA00022448"/>
    </source>
</evidence>
<dbReference type="Proteomes" id="UP000663828">
    <property type="component" value="Unassembled WGS sequence"/>
</dbReference>
<dbReference type="InterPro" id="IPR003439">
    <property type="entry name" value="ABC_transporter-like_ATP-bd"/>
</dbReference>
<feature type="transmembrane region" description="Helical" evidence="8">
    <location>
        <begin position="229"/>
        <end position="251"/>
    </location>
</feature>
<feature type="transmembrane region" description="Helical" evidence="8">
    <location>
        <begin position="352"/>
        <end position="374"/>
    </location>
</feature>
<reference evidence="10" key="1">
    <citation type="submission" date="2021-02" db="EMBL/GenBank/DDBJ databases">
        <authorList>
            <person name="Nowell W R."/>
        </authorList>
    </citation>
    <scope>NUCLEOTIDE SEQUENCE</scope>
</reference>
<dbReference type="InterPro" id="IPR011527">
    <property type="entry name" value="ABC1_TM_dom"/>
</dbReference>
<dbReference type="InterPro" id="IPR050835">
    <property type="entry name" value="ABC_transporter_sub-D"/>
</dbReference>
<organism evidence="10 11">
    <name type="scientific">Adineta ricciae</name>
    <name type="common">Rotifer</name>
    <dbReference type="NCBI Taxonomy" id="249248"/>
    <lineage>
        <taxon>Eukaryota</taxon>
        <taxon>Metazoa</taxon>
        <taxon>Spiralia</taxon>
        <taxon>Gnathifera</taxon>
        <taxon>Rotifera</taxon>
        <taxon>Eurotatoria</taxon>
        <taxon>Bdelloidea</taxon>
        <taxon>Adinetida</taxon>
        <taxon>Adinetidae</taxon>
        <taxon>Adineta</taxon>
    </lineage>
</organism>
<accession>A0A815TB95</accession>
<feature type="transmembrane region" description="Helical" evidence="8">
    <location>
        <begin position="852"/>
        <end position="878"/>
    </location>
</feature>
<evidence type="ECO:0000256" key="1">
    <source>
        <dbReference type="ARBA" id="ARBA00008575"/>
    </source>
</evidence>
<keyword evidence="4" id="KW-0547">Nucleotide-binding</keyword>
<feature type="domain" description="ABC transporter" evidence="9">
    <location>
        <begin position="1087"/>
        <end position="1314"/>
    </location>
</feature>
<dbReference type="SUPFAM" id="SSF52540">
    <property type="entry name" value="P-loop containing nucleoside triphosphate hydrolases"/>
    <property type="match status" value="2"/>
</dbReference>
<feature type="transmembrane region" description="Helical" evidence="8">
    <location>
        <begin position="272"/>
        <end position="294"/>
    </location>
</feature>
<dbReference type="GO" id="GO:0140359">
    <property type="term" value="F:ABC-type transporter activity"/>
    <property type="evidence" value="ECO:0007669"/>
    <property type="project" value="InterPro"/>
</dbReference>
<comment type="caution">
    <text evidence="10">The sequence shown here is derived from an EMBL/GenBank/DDBJ whole genome shotgun (WGS) entry which is preliminary data.</text>
</comment>
<keyword evidence="6 8" id="KW-1133">Transmembrane helix</keyword>
<feature type="domain" description="ABC transporter" evidence="9">
    <location>
        <begin position="422"/>
        <end position="667"/>
    </location>
</feature>
<protein>
    <recommendedName>
        <fullName evidence="9">ABC transporter domain-containing protein</fullName>
    </recommendedName>
</protein>
<dbReference type="GO" id="GO:0005524">
    <property type="term" value="F:ATP binding"/>
    <property type="evidence" value="ECO:0007669"/>
    <property type="project" value="UniProtKB-KW"/>
</dbReference>
<feature type="transmembrane region" description="Helical" evidence="8">
    <location>
        <begin position="314"/>
        <end position="340"/>
    </location>
</feature>
<dbReference type="PANTHER" id="PTHR11384:SF59">
    <property type="entry name" value="LYSOSOMAL COBALAMIN TRANSPORTER ABCD4"/>
    <property type="match status" value="1"/>
</dbReference>
<feature type="transmembrane region" description="Helical" evidence="8">
    <location>
        <begin position="194"/>
        <end position="217"/>
    </location>
</feature>
<feature type="transmembrane region" description="Helical" evidence="8">
    <location>
        <begin position="781"/>
        <end position="803"/>
    </location>
</feature>
<keyword evidence="3 8" id="KW-0812">Transmembrane</keyword>
<dbReference type="InterPro" id="IPR017871">
    <property type="entry name" value="ABC_transporter-like_CS"/>
</dbReference>
<comment type="similarity">
    <text evidence="1">Belongs to the ABC transporter superfamily. ABCD family. Peroxisomal fatty acyl CoA transporter (TC 3.A.1.203) subfamily.</text>
</comment>
<dbReference type="PROSITE" id="PS50893">
    <property type="entry name" value="ABC_TRANSPORTER_2"/>
    <property type="match status" value="2"/>
</dbReference>
<keyword evidence="2" id="KW-0813">Transport</keyword>
<dbReference type="InterPro" id="IPR003593">
    <property type="entry name" value="AAA+_ATPase"/>
</dbReference>
<dbReference type="Gene3D" id="3.40.50.300">
    <property type="entry name" value="P-loop containing nucleotide triphosphate hydrolases"/>
    <property type="match status" value="2"/>
</dbReference>
<dbReference type="PANTHER" id="PTHR11384">
    <property type="entry name" value="ATP-BINDING CASSETTE, SUB-FAMILY D MEMBER"/>
    <property type="match status" value="1"/>
</dbReference>
<evidence type="ECO:0000256" key="6">
    <source>
        <dbReference type="ARBA" id="ARBA00022989"/>
    </source>
</evidence>
<evidence type="ECO:0000256" key="3">
    <source>
        <dbReference type="ARBA" id="ARBA00022692"/>
    </source>
</evidence>
<dbReference type="Pfam" id="PF00005">
    <property type="entry name" value="ABC_tran"/>
    <property type="match status" value="2"/>
</dbReference>
<dbReference type="GO" id="GO:0016020">
    <property type="term" value="C:membrane"/>
    <property type="evidence" value="ECO:0007669"/>
    <property type="project" value="InterPro"/>
</dbReference>
<evidence type="ECO:0000313" key="11">
    <source>
        <dbReference type="Proteomes" id="UP000663828"/>
    </source>
</evidence>
<proteinExistence type="inferred from homology"/>
<keyword evidence="11" id="KW-1185">Reference proteome</keyword>
<sequence length="1315" mass="150800">MHTTIRYTPLSNLAPITNSNTHLNKSFSSRLLSYCPRLISPISWWHCLTLLYGSSAHKERSFKYLLLHLLLFILVGVWCFLYWMITDDAGRYLTLLTSVSGNKTDIIHGRHQFDQIFWRTAVKTIWISITFGSINACGVSLAAIWRRRLCKEFYNIIFRSPNGCILYETSQQATYDLPTQLTNDIRQFTSHLSITFFGSLFFSGFLAVSTAVIIFSVYIVKKTNGDKNGIVICFGGFIFSVILLIIVSYRFNRTAVEQLKSKGKVRSFLQRLQTNAECIAFFASSRFCELVSYLKLNDLVHKWNVQAALWYAAVNIPLILMDSLGGFITYILPAILFFFLRNVQQQTPEDATKYLSIIAFYGYVFWLLSSLMWISESCLIAITLGDRLWHLKQRLLRLQTFHLERIEQDQTNQITFESTDLIELRKLTIVAPDEYEQRILQSNINLYAQRGECVLVNGPTGCGKTSLFRICAGLWPIDAEIVRLPARQQTIYISQRPYLPVGSLRFQALFLLDIRSKTNESVNIDHEQIRNLFQLVNMDYILNRYDFDTIVDWSTHLSIGEQQRLAFIRLFALFKFRPEETSHTLVMFDESTSALDTKTEAIIYQILQDLRVWFVTISHRPSLIKYHQKELTLQLPNGNQDENLFSLNISPEELIDKANNQRVVLESINETVVPETQLFNVMRNNSSPGYTALKNSNNFLKDIRDIWKIIHVSFGEDGKLLRIQTYTAWCICLAIMGCYTYISYRLTVQTGAIFQVLPDYAASKIDIQEGRSRIASLVWQLLLHIFGLSTLYSIQLCVGQYLAALYTRRQSRYIARLLLDDDENHSTLYHTSTLKLLPNIISHELADLNVQLFYLLVGSMYYNGLIGVLVKCIPYTLLLVQQSSSTKGVLIVYCYQIFISLLIMVAVQPYFRANVLFENSFALFTNAQKRIDLQAEQIALSDRGVMDIEHKQLRSKLDESIRAQQRSGFFYGLLVACSVLGNWSSTIINYGIPSMIYFHWSPNATTAEAASIVALTVYTGYLQGNLAVFNSHGQPFSQVLAAGRRIAQNLEQMVRLRESHYQARLSETLCNRRIEIKPNNTNQQALLSLNNVNVCLPTDPLSILIRGLSFALNSSSSLVITGPSGCGKSSLLRLLAGLQYNITENSSIYIPSRSATIFIPQQLHLIEGTLREQLNYFRQAKNMSTYANDYQLKELLTKFNLIHLIDRYSLDLSTQLWSRTLSLGEQQRLIIVVALVALLKSNDETYADEPLIKYFILDETTAGCDETTEKIIYEHLQSSHIRYISISHRHQLLKYHTHQLIIDPKNQSYQFLEMS</sequence>
<keyword evidence="7 8" id="KW-0472">Membrane</keyword>
<feature type="transmembrane region" description="Helical" evidence="8">
    <location>
        <begin position="726"/>
        <end position="744"/>
    </location>
</feature>
<dbReference type="GO" id="GO:0016887">
    <property type="term" value="F:ATP hydrolysis activity"/>
    <property type="evidence" value="ECO:0007669"/>
    <property type="project" value="InterPro"/>
</dbReference>
<evidence type="ECO:0000313" key="10">
    <source>
        <dbReference type="EMBL" id="CAF1502981.1"/>
    </source>
</evidence>
<evidence type="ECO:0000256" key="7">
    <source>
        <dbReference type="ARBA" id="ARBA00023136"/>
    </source>
</evidence>
<name>A0A815TB95_ADIRI</name>
<gene>
    <name evidence="10" type="ORF">XAT740_LOCUS39768</name>
</gene>
<dbReference type="PROSITE" id="PS00211">
    <property type="entry name" value="ABC_TRANSPORTER_1"/>
    <property type="match status" value="1"/>
</dbReference>
<evidence type="ECO:0000256" key="8">
    <source>
        <dbReference type="SAM" id="Phobius"/>
    </source>
</evidence>
<evidence type="ECO:0000259" key="9">
    <source>
        <dbReference type="PROSITE" id="PS50893"/>
    </source>
</evidence>